<dbReference type="EMBL" id="LAZR01000737">
    <property type="protein sequence ID" value="KKN59149.1"/>
    <property type="molecule type" value="Genomic_DNA"/>
</dbReference>
<protein>
    <submittedName>
        <fullName evidence="1">Uncharacterized protein</fullName>
    </submittedName>
</protein>
<accession>A0A0F9RWF2</accession>
<sequence>MKKILLSLSLLAMSFSSLAEDISEGQLQSYMKALPAVTSWASSQESLKDLDLASMLGGSAEQSVGEQSSLANSALSMIKEQDLYKSFAGVTNRYGFTPEQLVTVGSEVSMAYIENLKSGLSADNQETATKVMGGLQSLKSAKDSGASSLMGSFGKSSSAAAESTDSLVSESNLELVSEYMPQLQKLFALL</sequence>
<gene>
    <name evidence="1" type="ORF">LCGC14_0545160</name>
</gene>
<proteinExistence type="predicted"/>
<organism evidence="1">
    <name type="scientific">marine sediment metagenome</name>
    <dbReference type="NCBI Taxonomy" id="412755"/>
    <lineage>
        <taxon>unclassified sequences</taxon>
        <taxon>metagenomes</taxon>
        <taxon>ecological metagenomes</taxon>
    </lineage>
</organism>
<evidence type="ECO:0000313" key="1">
    <source>
        <dbReference type="EMBL" id="KKN59149.1"/>
    </source>
</evidence>
<reference evidence="1" key="1">
    <citation type="journal article" date="2015" name="Nature">
        <title>Complex archaea that bridge the gap between prokaryotes and eukaryotes.</title>
        <authorList>
            <person name="Spang A."/>
            <person name="Saw J.H."/>
            <person name="Jorgensen S.L."/>
            <person name="Zaremba-Niedzwiedzka K."/>
            <person name="Martijn J."/>
            <person name="Lind A.E."/>
            <person name="van Eijk R."/>
            <person name="Schleper C."/>
            <person name="Guy L."/>
            <person name="Ettema T.J."/>
        </authorList>
    </citation>
    <scope>NUCLEOTIDE SEQUENCE</scope>
</reference>
<comment type="caution">
    <text evidence="1">The sequence shown here is derived from an EMBL/GenBank/DDBJ whole genome shotgun (WGS) entry which is preliminary data.</text>
</comment>
<name>A0A0F9RWF2_9ZZZZ</name>
<dbReference type="AlphaFoldDB" id="A0A0F9RWF2"/>